<sequence length="323" mass="37752">MEFLVNDLSLEDQSPDIPTFREAIERLIGIRNIIHRFECELYCHKNIANVRVTGDLVFSEMVQKLTWDQEQAVMQWISRNGGPFWDDTRVHNPDEYLECCNGKVVVTDSAIREAACRLLSGESDYHLVSLISPLWAFTPISVTWIPDNDRPQTVDVANYWMEEPLEAMLQKAPPRITSWEELARHSEMRFSNLRFFRECFDPLPGYPLGERDFRQILKRFQVLDELKSGFGTDGQRTPKGQEIYQKYFTGEKAWFSDSSNTEKHKFRKDLHFSDPTKIGNQSLFCPWHGKIKGTLQLRIHFSWPVRADEPLYVVYVGPKITKR</sequence>
<evidence type="ECO:0000313" key="1">
    <source>
        <dbReference type="EMBL" id="VFK51180.1"/>
    </source>
</evidence>
<name>A0A450ZBK1_9GAMM</name>
<proteinExistence type="predicted"/>
<dbReference type="EMBL" id="CAADFV010000005">
    <property type="protein sequence ID" value="VFK51180.1"/>
    <property type="molecule type" value="Genomic_DNA"/>
</dbReference>
<protein>
    <submittedName>
        <fullName evidence="1">Uncharacterized protein</fullName>
    </submittedName>
</protein>
<evidence type="ECO:0000313" key="2">
    <source>
        <dbReference type="EMBL" id="VFK54491.1"/>
    </source>
</evidence>
<reference evidence="1" key="1">
    <citation type="submission" date="2019-02" db="EMBL/GenBank/DDBJ databases">
        <authorList>
            <person name="Gruber-Vodicka R. H."/>
            <person name="Seah K. B. B."/>
        </authorList>
    </citation>
    <scope>NUCLEOTIDE SEQUENCE</scope>
    <source>
        <strain evidence="1">BECK_BY2</strain>
        <strain evidence="2">BECK_BY3</strain>
    </source>
</reference>
<accession>A0A450ZBK1</accession>
<dbReference type="AlphaFoldDB" id="A0A450ZBK1"/>
<gene>
    <name evidence="1" type="ORF">BECKTUN1418E_GA0071001_100529</name>
    <name evidence="2" type="ORF">BECKTUN1418F_GA0071002_104316</name>
</gene>
<dbReference type="EMBL" id="CAADFY010000043">
    <property type="protein sequence ID" value="VFK54491.1"/>
    <property type="molecule type" value="Genomic_DNA"/>
</dbReference>
<organism evidence="1">
    <name type="scientific">Candidatus Kentrum sp. TUN</name>
    <dbReference type="NCBI Taxonomy" id="2126343"/>
    <lineage>
        <taxon>Bacteria</taxon>
        <taxon>Pseudomonadati</taxon>
        <taxon>Pseudomonadota</taxon>
        <taxon>Gammaproteobacteria</taxon>
        <taxon>Candidatus Kentrum</taxon>
    </lineage>
</organism>